<evidence type="ECO:0000256" key="1">
    <source>
        <dbReference type="SAM" id="MobiDB-lite"/>
    </source>
</evidence>
<dbReference type="RefSeq" id="WP_386728537.1">
    <property type="nucleotide sequence ID" value="NZ_JBHSTP010000001.1"/>
</dbReference>
<dbReference type="Proteomes" id="UP001596306">
    <property type="component" value="Unassembled WGS sequence"/>
</dbReference>
<accession>A0ABW1VGD5</accession>
<dbReference type="EMBL" id="JBHSTP010000001">
    <property type="protein sequence ID" value="MFC6355549.1"/>
    <property type="molecule type" value="Genomic_DNA"/>
</dbReference>
<comment type="caution">
    <text evidence="3">The sequence shown here is derived from an EMBL/GenBank/DDBJ whole genome shotgun (WGS) entry which is preliminary data.</text>
</comment>
<feature type="transmembrane region" description="Helical" evidence="2">
    <location>
        <begin position="83"/>
        <end position="104"/>
    </location>
</feature>
<reference evidence="4" key="1">
    <citation type="journal article" date="2019" name="Int. J. Syst. Evol. Microbiol.">
        <title>The Global Catalogue of Microorganisms (GCM) 10K type strain sequencing project: providing services to taxonomists for standard genome sequencing and annotation.</title>
        <authorList>
            <consortium name="The Broad Institute Genomics Platform"/>
            <consortium name="The Broad Institute Genome Sequencing Center for Infectious Disease"/>
            <person name="Wu L."/>
            <person name="Ma J."/>
        </authorList>
    </citation>
    <scope>NUCLEOTIDE SEQUENCE [LARGE SCALE GENOMIC DNA]</scope>
    <source>
        <strain evidence="4">CCUG 43304</strain>
    </source>
</reference>
<sequence>MTDSNQFAPDLTAHAPGAPATAPPGTPASLPPLLSPGVTVVAPASAGPRSDQNLRFMLVVVIGVLVLFVAFGLLVLFSPSDTSIAALAVIATPIASMVAAYYGITLSVQQVRNEKADKDRAIERMVEAEVASKEADVWAAQMESALRVAKVKLDAAGVDSLDVMRAAGVGDDFF</sequence>
<keyword evidence="2" id="KW-0472">Membrane</keyword>
<feature type="region of interest" description="Disordered" evidence="1">
    <location>
        <begin position="1"/>
        <end position="29"/>
    </location>
</feature>
<feature type="transmembrane region" description="Helical" evidence="2">
    <location>
        <begin position="56"/>
        <end position="77"/>
    </location>
</feature>
<keyword evidence="2" id="KW-0812">Transmembrane</keyword>
<evidence type="ECO:0000256" key="2">
    <source>
        <dbReference type="SAM" id="Phobius"/>
    </source>
</evidence>
<gene>
    <name evidence="3" type="ORF">ACFQB0_05450</name>
</gene>
<protein>
    <submittedName>
        <fullName evidence="3">Uncharacterized protein</fullName>
    </submittedName>
</protein>
<evidence type="ECO:0000313" key="3">
    <source>
        <dbReference type="EMBL" id="MFC6355549.1"/>
    </source>
</evidence>
<keyword evidence="2" id="KW-1133">Transmembrane helix</keyword>
<evidence type="ECO:0000313" key="4">
    <source>
        <dbReference type="Proteomes" id="UP001596306"/>
    </source>
</evidence>
<name>A0ABW1VGD5_9MICO</name>
<organism evidence="3 4">
    <name type="scientific">Luethyella okanaganae</name>
    <dbReference type="NCBI Taxonomy" id="69372"/>
    <lineage>
        <taxon>Bacteria</taxon>
        <taxon>Bacillati</taxon>
        <taxon>Actinomycetota</taxon>
        <taxon>Actinomycetes</taxon>
        <taxon>Micrococcales</taxon>
        <taxon>Microbacteriaceae</taxon>
        <taxon>Luethyella</taxon>
    </lineage>
</organism>
<proteinExistence type="predicted"/>
<keyword evidence="4" id="KW-1185">Reference proteome</keyword>